<sequence length="128" mass="13527">MSRKTMNRLWVAAAGVLVVASCAVPAWAEPAPIDDGSGPRSVGAQIDDGSGTPGPSFDTPVSIPSVGEKPAKPDDDATEEEVEAYEKALAAYEAQVQARDRAAALERARQIAKEYRECIARANPDEVC</sequence>
<reference evidence="3 4" key="1">
    <citation type="submission" date="2018-12" db="EMBL/GenBank/DDBJ databases">
        <authorList>
            <consortium name="Pathogen Informatics"/>
        </authorList>
    </citation>
    <scope>NUCLEOTIDE SEQUENCE [LARGE SCALE GENOMIC DNA]</scope>
    <source>
        <strain evidence="3 4">NCTC10741</strain>
    </source>
</reference>
<dbReference type="EMBL" id="LR131273">
    <property type="protein sequence ID" value="VDR37008.1"/>
    <property type="molecule type" value="Genomic_DNA"/>
</dbReference>
<evidence type="ECO:0000256" key="1">
    <source>
        <dbReference type="SAM" id="MobiDB-lite"/>
    </source>
</evidence>
<evidence type="ECO:0000256" key="2">
    <source>
        <dbReference type="SAM" id="SignalP"/>
    </source>
</evidence>
<name>A0A3P8KBV3_TSUPA</name>
<dbReference type="RefSeq" id="WP_126194456.1">
    <property type="nucleotide sequence ID" value="NZ_CP085954.1"/>
</dbReference>
<dbReference type="PROSITE" id="PS51257">
    <property type="entry name" value="PROKAR_LIPOPROTEIN"/>
    <property type="match status" value="1"/>
</dbReference>
<feature type="chain" id="PRO_5018189165" evidence="2">
    <location>
        <begin position="29"/>
        <end position="128"/>
    </location>
</feature>
<protein>
    <submittedName>
        <fullName evidence="3">Uncharacterized protein</fullName>
    </submittedName>
</protein>
<evidence type="ECO:0000313" key="3">
    <source>
        <dbReference type="EMBL" id="VDR37008.1"/>
    </source>
</evidence>
<organism evidence="3 4">
    <name type="scientific">Tsukamurella paurometabola</name>
    <name type="common">Corynebacterium paurometabolum</name>
    <dbReference type="NCBI Taxonomy" id="2061"/>
    <lineage>
        <taxon>Bacteria</taxon>
        <taxon>Bacillati</taxon>
        <taxon>Actinomycetota</taxon>
        <taxon>Actinomycetes</taxon>
        <taxon>Mycobacteriales</taxon>
        <taxon>Tsukamurellaceae</taxon>
        <taxon>Tsukamurella</taxon>
    </lineage>
</organism>
<feature type="region of interest" description="Disordered" evidence="1">
    <location>
        <begin position="28"/>
        <end position="81"/>
    </location>
</feature>
<accession>A0A3P8KBV3</accession>
<feature type="signal peptide" evidence="2">
    <location>
        <begin position="1"/>
        <end position="28"/>
    </location>
</feature>
<evidence type="ECO:0000313" key="4">
    <source>
        <dbReference type="Proteomes" id="UP000271626"/>
    </source>
</evidence>
<dbReference type="AlphaFoldDB" id="A0A3P8KBV3"/>
<keyword evidence="2" id="KW-0732">Signal</keyword>
<dbReference type="OrthoDB" id="4775611at2"/>
<dbReference type="Proteomes" id="UP000271626">
    <property type="component" value="Chromosome"/>
</dbReference>
<proteinExistence type="predicted"/>
<gene>
    <name evidence="3" type="ORF">NCTC10741_00103</name>
</gene>